<accession>A0ABN3NJL9</accession>
<gene>
    <name evidence="1" type="ORF">GCM10010201_22070</name>
</gene>
<dbReference type="EMBL" id="BAAARY010000008">
    <property type="protein sequence ID" value="GAA2523339.1"/>
    <property type="molecule type" value="Genomic_DNA"/>
</dbReference>
<reference evidence="1 2" key="1">
    <citation type="journal article" date="2019" name="Int. J. Syst. Evol. Microbiol.">
        <title>The Global Catalogue of Microorganisms (GCM) 10K type strain sequencing project: providing services to taxonomists for standard genome sequencing and annotation.</title>
        <authorList>
            <consortium name="The Broad Institute Genomics Platform"/>
            <consortium name="The Broad Institute Genome Sequencing Center for Infectious Disease"/>
            <person name="Wu L."/>
            <person name="Ma J."/>
        </authorList>
    </citation>
    <scope>NUCLEOTIDE SEQUENCE [LARGE SCALE GENOMIC DNA]</scope>
    <source>
        <strain evidence="1 2">JCM 3367</strain>
    </source>
</reference>
<comment type="caution">
    <text evidence="1">The sequence shown here is derived from an EMBL/GenBank/DDBJ whole genome shotgun (WGS) entry which is preliminary data.</text>
</comment>
<protein>
    <submittedName>
        <fullName evidence="1">Uncharacterized protein</fullName>
    </submittedName>
</protein>
<sequence length="120" mass="12178">MTSFGPMAAAPGFGATTNMGGAAGIGLASGQRTVGVAAGSAMATVLEPARQQAAATLQRVYRWLEAAVPMAPETAVLVPVVVTAVHLYEAQQYEASITQAMTVVQTARALRSVAPALPPL</sequence>
<proteinExistence type="predicted"/>
<evidence type="ECO:0000313" key="2">
    <source>
        <dbReference type="Proteomes" id="UP001499978"/>
    </source>
</evidence>
<evidence type="ECO:0000313" key="1">
    <source>
        <dbReference type="EMBL" id="GAA2523339.1"/>
    </source>
</evidence>
<name>A0ABN3NJL9_9ACTN</name>
<dbReference type="RefSeq" id="WP_344171915.1">
    <property type="nucleotide sequence ID" value="NZ_BAAARY010000008.1"/>
</dbReference>
<organism evidence="1 2">
    <name type="scientific">Pilimelia columellifera subsp. columellifera</name>
    <dbReference type="NCBI Taxonomy" id="706583"/>
    <lineage>
        <taxon>Bacteria</taxon>
        <taxon>Bacillati</taxon>
        <taxon>Actinomycetota</taxon>
        <taxon>Actinomycetes</taxon>
        <taxon>Micromonosporales</taxon>
        <taxon>Micromonosporaceae</taxon>
        <taxon>Pilimelia</taxon>
    </lineage>
</organism>
<keyword evidence="2" id="KW-1185">Reference proteome</keyword>
<dbReference type="Proteomes" id="UP001499978">
    <property type="component" value="Unassembled WGS sequence"/>
</dbReference>